<dbReference type="EMBL" id="OU466860">
    <property type="protein sequence ID" value="CAH2061337.1"/>
    <property type="molecule type" value="Genomic_DNA"/>
</dbReference>
<accession>A0AAU9SEY3</accession>
<dbReference type="InterPro" id="IPR046349">
    <property type="entry name" value="C1-like_sf"/>
</dbReference>
<dbReference type="Pfam" id="PF03107">
    <property type="entry name" value="C1_2"/>
    <property type="match status" value="6"/>
</dbReference>
<keyword evidence="3" id="KW-0863">Zinc-finger</keyword>
<evidence type="ECO:0000259" key="5">
    <source>
        <dbReference type="SMART" id="SM00109"/>
    </source>
</evidence>
<dbReference type="AlphaFoldDB" id="A0AAU9SEY3"/>
<sequence>MGRGDHKVKFSCNHPLDYVELKEAEDNTYTEADPSHNCDGCGEVDGYGYYCDVCEIGAHVQCIDFPETINYPCHSRHPLKKVVSLETIDYTDGTCHFCRDKLGEVMYHCSICNISIDLNCSRKPPPVTIYEPKSHNHAFTIMPIKVSFTCSACGMDGGRNPYVCLECGFMLHKHCIYLPRVIEINRHDHRISRTYQLDRGDWECGVCRKKMDWTFGAFSCQRCSNYAVHSRCATRNDVWDGIELEDEPEEEEIEDPYVVINENEIIHFSHGHHLRLGCDDVVVDHEKTRCNACIRPISSDPFFKCVQCEFFLHKACASLPRKKRNIMHEHKLTLEIGYLGGRFRCKYCLQFFDGFQYNCYNSCGSTSYKKVLLDVRCASISEPFHHELHPHPLYRTSTGSKSCGACGKESEYVLSCIACEFALSMDCATLPRKVKHRCDDHVLSLHHGAGNSTGQLWCDICEGKTDPSVWFYGCDECGVTLHIKCVLGDMYHLKPGNRYKRGELVYNDGMTRPYCEVCEKHCMYPVFLKGIDEIDSTILYACSLECAGEGWHPWVTWGDRYLKRNNEDVHWNNDNKT</sequence>
<dbReference type="InterPro" id="IPR054483">
    <property type="entry name" value="DC1-like_CT"/>
</dbReference>
<reference evidence="7 8" key="1">
    <citation type="submission" date="2022-03" db="EMBL/GenBank/DDBJ databases">
        <authorList>
            <person name="Nunn A."/>
            <person name="Chopra R."/>
            <person name="Nunn A."/>
            <person name="Contreras Garrido A."/>
        </authorList>
    </citation>
    <scope>NUCLEOTIDE SEQUENCE [LARGE SCALE GENOMIC DNA]</scope>
</reference>
<proteinExistence type="predicted"/>
<evidence type="ECO:0000256" key="1">
    <source>
        <dbReference type="ARBA" id="ARBA00022723"/>
    </source>
</evidence>
<gene>
    <name evidence="7" type="ORF">TAV2_LOCUS14559</name>
</gene>
<keyword evidence="1" id="KW-0479">Metal-binding</keyword>
<evidence type="ECO:0000259" key="6">
    <source>
        <dbReference type="SMART" id="SM00249"/>
    </source>
</evidence>
<evidence type="ECO:0000256" key="2">
    <source>
        <dbReference type="ARBA" id="ARBA00022737"/>
    </source>
</evidence>
<feature type="domain" description="Phorbol-ester/DAG-type" evidence="5">
    <location>
        <begin position="77"/>
        <end position="126"/>
    </location>
</feature>
<dbReference type="Pfam" id="PF22926">
    <property type="entry name" value="C1-like_CT"/>
    <property type="match status" value="1"/>
</dbReference>
<organism evidence="7 8">
    <name type="scientific">Thlaspi arvense</name>
    <name type="common">Field penny-cress</name>
    <dbReference type="NCBI Taxonomy" id="13288"/>
    <lineage>
        <taxon>Eukaryota</taxon>
        <taxon>Viridiplantae</taxon>
        <taxon>Streptophyta</taxon>
        <taxon>Embryophyta</taxon>
        <taxon>Tracheophyta</taxon>
        <taxon>Spermatophyta</taxon>
        <taxon>Magnoliopsida</taxon>
        <taxon>eudicotyledons</taxon>
        <taxon>Gunneridae</taxon>
        <taxon>Pentapetalae</taxon>
        <taxon>rosids</taxon>
        <taxon>malvids</taxon>
        <taxon>Brassicales</taxon>
        <taxon>Brassicaceae</taxon>
        <taxon>Thlaspideae</taxon>
        <taxon>Thlaspi</taxon>
    </lineage>
</organism>
<dbReference type="SMART" id="SM00109">
    <property type="entry name" value="C1"/>
    <property type="match status" value="5"/>
</dbReference>
<dbReference type="GO" id="GO:0008270">
    <property type="term" value="F:zinc ion binding"/>
    <property type="evidence" value="ECO:0007669"/>
    <property type="project" value="UniProtKB-KW"/>
</dbReference>
<dbReference type="InterPro" id="IPR001965">
    <property type="entry name" value="Znf_PHD"/>
</dbReference>
<keyword evidence="4" id="KW-0862">Zinc</keyword>
<feature type="domain" description="Zinc finger PHD-type" evidence="6">
    <location>
        <begin position="149"/>
        <end position="208"/>
    </location>
</feature>
<feature type="domain" description="Zinc finger PHD-type" evidence="6">
    <location>
        <begin position="37"/>
        <end position="99"/>
    </location>
</feature>
<feature type="domain" description="Phorbol-ester/DAG-type" evidence="5">
    <location>
        <begin position="389"/>
        <end position="438"/>
    </location>
</feature>
<feature type="domain" description="Phorbol-ester/DAG-type" evidence="5">
    <location>
        <begin position="27"/>
        <end position="73"/>
    </location>
</feature>
<feature type="domain" description="Zinc finger PHD-type" evidence="6">
    <location>
        <begin position="289"/>
        <end position="349"/>
    </location>
</feature>
<dbReference type="Proteomes" id="UP000836841">
    <property type="component" value="Chromosome 4"/>
</dbReference>
<feature type="domain" description="Zinc finger PHD-type" evidence="6">
    <location>
        <begin position="457"/>
        <end position="519"/>
    </location>
</feature>
<evidence type="ECO:0000313" key="8">
    <source>
        <dbReference type="Proteomes" id="UP000836841"/>
    </source>
</evidence>
<feature type="domain" description="Zinc finger PHD-type" evidence="6">
    <location>
        <begin position="402"/>
        <end position="442"/>
    </location>
</feature>
<dbReference type="InterPro" id="IPR004146">
    <property type="entry name" value="DC1"/>
</dbReference>
<feature type="domain" description="Phorbol-ester/DAG-type" evidence="5">
    <location>
        <begin position="137"/>
        <end position="181"/>
    </location>
</feature>
<keyword evidence="8" id="KW-1185">Reference proteome</keyword>
<evidence type="ECO:0000313" key="7">
    <source>
        <dbReference type="EMBL" id="CAH2061337.1"/>
    </source>
</evidence>
<protein>
    <recommendedName>
        <fullName evidence="9">Phorbol-ester/DAG-type domain-containing protein</fullName>
    </recommendedName>
</protein>
<evidence type="ECO:0008006" key="9">
    <source>
        <dbReference type="Google" id="ProtNLM"/>
    </source>
</evidence>
<dbReference type="SUPFAM" id="SSF57889">
    <property type="entry name" value="Cysteine-rich domain"/>
    <property type="match status" value="3"/>
</dbReference>
<keyword evidence="2" id="KW-0677">Repeat</keyword>
<dbReference type="PANTHER" id="PTHR32410:SF176">
    <property type="entry name" value="CHP-RICH ZINC FINGER PROTEIN-LIKE-RELATED"/>
    <property type="match status" value="1"/>
</dbReference>
<dbReference type="InterPro" id="IPR002219">
    <property type="entry name" value="PKC_DAG/PE"/>
</dbReference>
<evidence type="ECO:0000256" key="3">
    <source>
        <dbReference type="ARBA" id="ARBA00022771"/>
    </source>
</evidence>
<dbReference type="SMART" id="SM00249">
    <property type="entry name" value="PHD"/>
    <property type="match status" value="5"/>
</dbReference>
<dbReference type="InterPro" id="IPR053192">
    <property type="entry name" value="Vacuole_Formation_Reg"/>
</dbReference>
<name>A0AAU9SEY3_THLAR</name>
<dbReference type="PANTHER" id="PTHR32410">
    <property type="entry name" value="CYSTEINE/HISTIDINE-RICH C1 DOMAIN FAMILY PROTEIN"/>
    <property type="match status" value="1"/>
</dbReference>
<feature type="domain" description="Phorbol-ester/DAG-type" evidence="5">
    <location>
        <begin position="187"/>
        <end position="238"/>
    </location>
</feature>
<evidence type="ECO:0000256" key="4">
    <source>
        <dbReference type="ARBA" id="ARBA00022833"/>
    </source>
</evidence>